<dbReference type="EMBL" id="JARVKM010000014">
    <property type="protein sequence ID" value="KAK9778801.1"/>
    <property type="molecule type" value="Genomic_DNA"/>
</dbReference>
<keyword evidence="5" id="KW-1133">Transmembrane helix</keyword>
<evidence type="ECO:0000256" key="4">
    <source>
        <dbReference type="SAM" id="MobiDB-lite"/>
    </source>
</evidence>
<keyword evidence="8" id="KW-1185">Reference proteome</keyword>
<dbReference type="SMART" id="SM00744">
    <property type="entry name" value="RINGv"/>
    <property type="match status" value="1"/>
</dbReference>
<dbReference type="InterPro" id="IPR011016">
    <property type="entry name" value="Znf_RING-CH"/>
</dbReference>
<dbReference type="InterPro" id="IPR013083">
    <property type="entry name" value="Znf_RING/FYVE/PHD"/>
</dbReference>
<proteinExistence type="predicted"/>
<dbReference type="PROSITE" id="PS51292">
    <property type="entry name" value="ZF_RING_CH"/>
    <property type="match status" value="1"/>
</dbReference>
<dbReference type="Pfam" id="PF12906">
    <property type="entry name" value="RINGv"/>
    <property type="match status" value="1"/>
</dbReference>
<dbReference type="Proteomes" id="UP001465668">
    <property type="component" value="Unassembled WGS sequence"/>
</dbReference>
<evidence type="ECO:0000256" key="2">
    <source>
        <dbReference type="ARBA" id="ARBA00022771"/>
    </source>
</evidence>
<evidence type="ECO:0000256" key="5">
    <source>
        <dbReference type="SAM" id="Phobius"/>
    </source>
</evidence>
<keyword evidence="5" id="KW-0472">Membrane</keyword>
<name>A0ABR2XYC4_9PEZI</name>
<dbReference type="PANTHER" id="PTHR46347:SF1">
    <property type="entry name" value="RING_FYVE_PHD ZINC FINGER SUPERFAMILY PROTEIN"/>
    <property type="match status" value="1"/>
</dbReference>
<evidence type="ECO:0000313" key="8">
    <source>
        <dbReference type="Proteomes" id="UP001465668"/>
    </source>
</evidence>
<feature type="domain" description="RING-CH-type" evidence="6">
    <location>
        <begin position="46"/>
        <end position="109"/>
    </location>
</feature>
<keyword evidence="1" id="KW-0479">Metal-binding</keyword>
<keyword evidence="2" id="KW-0863">Zinc-finger</keyword>
<protein>
    <recommendedName>
        <fullName evidence="6">RING-CH-type domain-containing protein</fullName>
    </recommendedName>
</protein>
<gene>
    <name evidence="7" type="ORF">SCAR479_04424</name>
</gene>
<evidence type="ECO:0000259" key="6">
    <source>
        <dbReference type="PROSITE" id="PS51292"/>
    </source>
</evidence>
<feature type="compositionally biased region" description="Low complexity" evidence="4">
    <location>
        <begin position="306"/>
        <end position="321"/>
    </location>
</feature>
<feature type="transmembrane region" description="Helical" evidence="5">
    <location>
        <begin position="121"/>
        <end position="141"/>
    </location>
</feature>
<dbReference type="SUPFAM" id="SSF57850">
    <property type="entry name" value="RING/U-box"/>
    <property type="match status" value="1"/>
</dbReference>
<organism evidence="7 8">
    <name type="scientific">Seiridium cardinale</name>
    <dbReference type="NCBI Taxonomy" id="138064"/>
    <lineage>
        <taxon>Eukaryota</taxon>
        <taxon>Fungi</taxon>
        <taxon>Dikarya</taxon>
        <taxon>Ascomycota</taxon>
        <taxon>Pezizomycotina</taxon>
        <taxon>Sordariomycetes</taxon>
        <taxon>Xylariomycetidae</taxon>
        <taxon>Amphisphaeriales</taxon>
        <taxon>Sporocadaceae</taxon>
        <taxon>Seiridium</taxon>
    </lineage>
</organism>
<feature type="transmembrane region" description="Helical" evidence="5">
    <location>
        <begin position="243"/>
        <end position="261"/>
    </location>
</feature>
<evidence type="ECO:0000313" key="7">
    <source>
        <dbReference type="EMBL" id="KAK9778801.1"/>
    </source>
</evidence>
<feature type="compositionally biased region" description="Basic and acidic residues" evidence="4">
    <location>
        <begin position="322"/>
        <end position="332"/>
    </location>
</feature>
<dbReference type="Gene3D" id="3.30.40.10">
    <property type="entry name" value="Zinc/RING finger domain, C3HC4 (zinc finger)"/>
    <property type="match status" value="1"/>
</dbReference>
<accession>A0ABR2XYC4</accession>
<evidence type="ECO:0000256" key="1">
    <source>
        <dbReference type="ARBA" id="ARBA00022723"/>
    </source>
</evidence>
<comment type="caution">
    <text evidence="7">The sequence shown here is derived from an EMBL/GenBank/DDBJ whole genome shotgun (WGS) entry which is preliminary data.</text>
</comment>
<sequence length="402" mass="45259">MDFPAQGPEPTEDADQHGNGQPRGKPVECNICRDVVYPTYQEQEIFDRLRDKKPRKVYENEAGRLICPCKCSGSIKWIHESCLQEWRYSQAGTDNQWKCGRCGYRYQFERMDWARRLRSPVLAFALAILIVVLAIFLLGFIGDRLLDLWLDPVGTVYEVFGGEVDNWDYDIDLNSGLGIPVPDIDEEGWGFHFLKGLFSLGLVGFVKAFLAMSPFQWWNLRTSGVIGGGARRRGTGRDRLEDVNLTLVVIGAITFFWKAVWKGTRRWTQNALDKTSDRILNAQPIDDDDDEDDDLPAANDDDPAKTTETAEASEPAETNEPTMKDEYIKTEECSPDPDPSQDQGLDSPADNALFLHDDDTGTTNQLAGSIQLWLLWKANLETSPPIIGISVYPDDYIAATHV</sequence>
<feature type="region of interest" description="Disordered" evidence="4">
    <location>
        <begin position="279"/>
        <end position="357"/>
    </location>
</feature>
<keyword evidence="3" id="KW-0862">Zinc</keyword>
<feature type="region of interest" description="Disordered" evidence="4">
    <location>
        <begin position="1"/>
        <end position="25"/>
    </location>
</feature>
<dbReference type="PANTHER" id="PTHR46347">
    <property type="entry name" value="RING/FYVE/PHD ZINC FINGER SUPERFAMILY PROTEIN"/>
    <property type="match status" value="1"/>
</dbReference>
<reference evidence="7 8" key="1">
    <citation type="submission" date="2024-02" db="EMBL/GenBank/DDBJ databases">
        <title>First draft genome assembly of two strains of Seiridium cardinale.</title>
        <authorList>
            <person name="Emiliani G."/>
            <person name="Scali E."/>
        </authorList>
    </citation>
    <scope>NUCLEOTIDE SEQUENCE [LARGE SCALE GENOMIC DNA]</scope>
    <source>
        <strain evidence="7 8">BM-138-000479</strain>
    </source>
</reference>
<dbReference type="CDD" id="cd16495">
    <property type="entry name" value="RING_CH-C4HC3_MARCH"/>
    <property type="match status" value="1"/>
</dbReference>
<evidence type="ECO:0000256" key="3">
    <source>
        <dbReference type="ARBA" id="ARBA00022833"/>
    </source>
</evidence>
<feature type="transmembrane region" description="Helical" evidence="5">
    <location>
        <begin position="189"/>
        <end position="210"/>
    </location>
</feature>
<keyword evidence="5" id="KW-0812">Transmembrane</keyword>
<feature type="compositionally biased region" description="Acidic residues" evidence="4">
    <location>
        <begin position="285"/>
        <end position="301"/>
    </location>
</feature>